<reference evidence="1" key="1">
    <citation type="journal article" date="2022" name="bioRxiv">
        <title>Sequencing and chromosome-scale assembly of the giantPleurodeles waltlgenome.</title>
        <authorList>
            <person name="Brown T."/>
            <person name="Elewa A."/>
            <person name="Iarovenko S."/>
            <person name="Subramanian E."/>
            <person name="Araus A.J."/>
            <person name="Petzold A."/>
            <person name="Susuki M."/>
            <person name="Suzuki K.-i.T."/>
            <person name="Hayashi T."/>
            <person name="Toyoda A."/>
            <person name="Oliveira C."/>
            <person name="Osipova E."/>
            <person name="Leigh N.D."/>
            <person name="Simon A."/>
            <person name="Yun M.H."/>
        </authorList>
    </citation>
    <scope>NUCLEOTIDE SEQUENCE</scope>
    <source>
        <strain evidence="1">20211129_DDA</strain>
        <tissue evidence="1">Liver</tissue>
    </source>
</reference>
<dbReference type="AlphaFoldDB" id="A0AAV7WXY9"/>
<gene>
    <name evidence="1" type="ORF">NDU88_006341</name>
</gene>
<name>A0AAV7WXY9_PLEWA</name>
<comment type="caution">
    <text evidence="1">The sequence shown here is derived from an EMBL/GenBank/DDBJ whole genome shotgun (WGS) entry which is preliminary data.</text>
</comment>
<organism evidence="1 2">
    <name type="scientific">Pleurodeles waltl</name>
    <name type="common">Iberian ribbed newt</name>
    <dbReference type="NCBI Taxonomy" id="8319"/>
    <lineage>
        <taxon>Eukaryota</taxon>
        <taxon>Metazoa</taxon>
        <taxon>Chordata</taxon>
        <taxon>Craniata</taxon>
        <taxon>Vertebrata</taxon>
        <taxon>Euteleostomi</taxon>
        <taxon>Amphibia</taxon>
        <taxon>Batrachia</taxon>
        <taxon>Caudata</taxon>
        <taxon>Salamandroidea</taxon>
        <taxon>Salamandridae</taxon>
        <taxon>Pleurodelinae</taxon>
        <taxon>Pleurodeles</taxon>
    </lineage>
</organism>
<dbReference type="EMBL" id="JANPWB010000001">
    <property type="protein sequence ID" value="KAJ1218765.1"/>
    <property type="molecule type" value="Genomic_DNA"/>
</dbReference>
<dbReference type="Proteomes" id="UP001066276">
    <property type="component" value="Chromosome 1_1"/>
</dbReference>
<proteinExistence type="predicted"/>
<accession>A0AAV7WXY9</accession>
<sequence>MNQGTEETREECFSVSLATTRARRAAHGSVVSLATRARGRLVTPTVFRLRVTPQRLIKKKNDEGHNLMSTKVTGRIDNVLRNPSWTRPLGNPTWTLVTSRWSHRT</sequence>
<evidence type="ECO:0000313" key="1">
    <source>
        <dbReference type="EMBL" id="KAJ1218765.1"/>
    </source>
</evidence>
<evidence type="ECO:0000313" key="2">
    <source>
        <dbReference type="Proteomes" id="UP001066276"/>
    </source>
</evidence>
<protein>
    <submittedName>
        <fullName evidence="1">Uncharacterized protein</fullName>
    </submittedName>
</protein>
<keyword evidence="2" id="KW-1185">Reference proteome</keyword>